<evidence type="ECO:0000313" key="6">
    <source>
        <dbReference type="Proteomes" id="UP000245699"/>
    </source>
</evidence>
<dbReference type="Gene3D" id="1.10.287.3980">
    <property type="match status" value="1"/>
</dbReference>
<name>A0A2T9YJM6_9FUNG</name>
<dbReference type="Proteomes" id="UP000245699">
    <property type="component" value="Unassembled WGS sequence"/>
</dbReference>
<dbReference type="GO" id="GO:0006412">
    <property type="term" value="P:translation"/>
    <property type="evidence" value="ECO:0007669"/>
    <property type="project" value="InterPro"/>
</dbReference>
<proteinExistence type="inferred from homology"/>
<evidence type="ECO:0000256" key="3">
    <source>
        <dbReference type="ARBA" id="ARBA00023274"/>
    </source>
</evidence>
<dbReference type="PANTHER" id="PTHR14503">
    <property type="entry name" value="MITOCHONDRIAL RIBOSOMAL PROTEIN 34 FAMILY MEMBER"/>
    <property type="match status" value="1"/>
</dbReference>
<dbReference type="GO" id="GO:0005762">
    <property type="term" value="C:mitochondrial large ribosomal subunit"/>
    <property type="evidence" value="ECO:0007669"/>
    <property type="project" value="TreeGrafter"/>
</dbReference>
<dbReference type="PANTHER" id="PTHR14503:SF4">
    <property type="entry name" value="LARGE RIBOSOMAL SUBUNIT PROTEIN BL34M"/>
    <property type="match status" value="1"/>
</dbReference>
<keyword evidence="2" id="KW-0689">Ribosomal protein</keyword>
<organism evidence="5 6">
    <name type="scientific">Furculomyces boomerangus</name>
    <dbReference type="NCBI Taxonomy" id="61424"/>
    <lineage>
        <taxon>Eukaryota</taxon>
        <taxon>Fungi</taxon>
        <taxon>Fungi incertae sedis</taxon>
        <taxon>Zoopagomycota</taxon>
        <taxon>Kickxellomycotina</taxon>
        <taxon>Harpellomycetes</taxon>
        <taxon>Harpellales</taxon>
        <taxon>Harpellaceae</taxon>
        <taxon>Furculomyces</taxon>
    </lineage>
</organism>
<dbReference type="AlphaFoldDB" id="A0A2T9YJM6"/>
<dbReference type="FunFam" id="1.10.287.3980:FF:000001">
    <property type="entry name" value="Mitochondrial ribosomal protein L34"/>
    <property type="match status" value="1"/>
</dbReference>
<dbReference type="GO" id="GO:0003735">
    <property type="term" value="F:structural constituent of ribosome"/>
    <property type="evidence" value="ECO:0007669"/>
    <property type="project" value="InterPro"/>
</dbReference>
<dbReference type="Pfam" id="PF00468">
    <property type="entry name" value="Ribosomal_L34"/>
    <property type="match status" value="1"/>
</dbReference>
<dbReference type="HAMAP" id="MF_00391">
    <property type="entry name" value="Ribosomal_bL34"/>
    <property type="match status" value="1"/>
</dbReference>
<dbReference type="STRING" id="61424.A0A2T9YJM6"/>
<comment type="similarity">
    <text evidence="1">Belongs to the bacterial ribosomal protein bL34 family.</text>
</comment>
<comment type="caution">
    <text evidence="5">The sequence shown here is derived from an EMBL/GenBank/DDBJ whole genome shotgun (WGS) entry which is preliminary data.</text>
</comment>
<keyword evidence="3" id="KW-0687">Ribonucleoprotein</keyword>
<keyword evidence="6" id="KW-1185">Reference proteome</keyword>
<dbReference type="NCBIfam" id="TIGR01030">
    <property type="entry name" value="rpmH_bact"/>
    <property type="match status" value="1"/>
</dbReference>
<sequence>MIRLLSNFIVKQSLVQSRAFSSLINKSLGSTTLRTPLNSFQKQISPKISQVNAIQPLANNFTFGTQLRWTTYGQEYQPSQLKRKRKHGFLSRLRTKNGRKVLKRRKLKGRRFLSH</sequence>
<accession>A0A2T9YJM6</accession>
<dbReference type="InterPro" id="IPR000271">
    <property type="entry name" value="Ribosomal_bL34"/>
</dbReference>
<gene>
    <name evidence="5" type="ORF">BB559_003678</name>
</gene>
<protein>
    <recommendedName>
        <fullName evidence="4">Large ribosomal subunit protein bL34m</fullName>
    </recommendedName>
</protein>
<evidence type="ECO:0000256" key="1">
    <source>
        <dbReference type="ARBA" id="ARBA00010111"/>
    </source>
</evidence>
<dbReference type="EMBL" id="MBFT01000358">
    <property type="protein sequence ID" value="PVU92546.1"/>
    <property type="molecule type" value="Genomic_DNA"/>
</dbReference>
<evidence type="ECO:0000256" key="2">
    <source>
        <dbReference type="ARBA" id="ARBA00022980"/>
    </source>
</evidence>
<evidence type="ECO:0000256" key="4">
    <source>
        <dbReference type="ARBA" id="ARBA00035274"/>
    </source>
</evidence>
<dbReference type="OrthoDB" id="431691at2759"/>
<evidence type="ECO:0000313" key="5">
    <source>
        <dbReference type="EMBL" id="PVU92546.1"/>
    </source>
</evidence>
<reference evidence="5 6" key="1">
    <citation type="journal article" date="2018" name="MBio">
        <title>Comparative Genomics Reveals the Core Gene Toolbox for the Fungus-Insect Symbiosis.</title>
        <authorList>
            <person name="Wang Y."/>
            <person name="Stata M."/>
            <person name="Wang W."/>
            <person name="Stajich J.E."/>
            <person name="White M.M."/>
            <person name="Moncalvo J.M."/>
        </authorList>
    </citation>
    <scope>NUCLEOTIDE SEQUENCE [LARGE SCALE GENOMIC DNA]</scope>
    <source>
        <strain evidence="5 6">AUS-77-4</strain>
    </source>
</reference>